<evidence type="ECO:0000313" key="6">
    <source>
        <dbReference type="EMBL" id="CAF2203838.1"/>
    </source>
</evidence>
<evidence type="ECO:0000313" key="12">
    <source>
        <dbReference type="Proteomes" id="UP000663887"/>
    </source>
</evidence>
<feature type="domain" description="EF-hand" evidence="2">
    <location>
        <begin position="190"/>
        <end position="225"/>
    </location>
</feature>
<dbReference type="OrthoDB" id="9978298at2759"/>
<dbReference type="PROSITE" id="PS50222">
    <property type="entry name" value="EF_HAND_2"/>
    <property type="match status" value="1"/>
</dbReference>
<organism evidence="6 12">
    <name type="scientific">Rotaria magnacalcarata</name>
    <dbReference type="NCBI Taxonomy" id="392030"/>
    <lineage>
        <taxon>Eukaryota</taxon>
        <taxon>Metazoa</taxon>
        <taxon>Spiralia</taxon>
        <taxon>Gnathifera</taxon>
        <taxon>Rotifera</taxon>
        <taxon>Eurotatoria</taxon>
        <taxon>Bdelloidea</taxon>
        <taxon>Philodinida</taxon>
        <taxon>Philodinidae</taxon>
        <taxon>Rotaria</taxon>
    </lineage>
</organism>
<dbReference type="SUPFAM" id="SSF47473">
    <property type="entry name" value="EF-hand"/>
    <property type="match status" value="1"/>
</dbReference>
<dbReference type="Proteomes" id="UP000663824">
    <property type="component" value="Unassembled WGS sequence"/>
</dbReference>
<dbReference type="EMBL" id="CAJOBF010009676">
    <property type="protein sequence ID" value="CAF4279304.1"/>
    <property type="molecule type" value="Genomic_DNA"/>
</dbReference>
<dbReference type="SUPFAM" id="SSF57903">
    <property type="entry name" value="FYVE/PHD zinc finger"/>
    <property type="match status" value="1"/>
</dbReference>
<dbReference type="InterPro" id="IPR013083">
    <property type="entry name" value="Znf_RING/FYVE/PHD"/>
</dbReference>
<dbReference type="EMBL" id="CAJNOW010006934">
    <property type="protein sequence ID" value="CAF1500414.1"/>
    <property type="molecule type" value="Genomic_DNA"/>
</dbReference>
<dbReference type="Gene3D" id="3.30.40.10">
    <property type="entry name" value="Zinc/RING finger domain, C3HC4 (zinc finger)"/>
    <property type="match status" value="1"/>
</dbReference>
<dbReference type="EMBL" id="CAJOBG010032583">
    <property type="protein sequence ID" value="CAF4361474.1"/>
    <property type="molecule type" value="Genomic_DNA"/>
</dbReference>
<dbReference type="Proteomes" id="UP000663834">
    <property type="component" value="Unassembled WGS sequence"/>
</dbReference>
<evidence type="ECO:0000313" key="7">
    <source>
        <dbReference type="EMBL" id="CAF4150674.1"/>
    </source>
</evidence>
<evidence type="ECO:0000313" key="8">
    <source>
        <dbReference type="EMBL" id="CAF4175071.1"/>
    </source>
</evidence>
<dbReference type="Proteomes" id="UP000681720">
    <property type="component" value="Unassembled WGS sequence"/>
</dbReference>
<evidence type="ECO:0000259" key="2">
    <source>
        <dbReference type="PROSITE" id="PS50222"/>
    </source>
</evidence>
<comment type="caution">
    <text evidence="6">The sequence shown here is derived from an EMBL/GenBank/DDBJ whole genome shotgun (WGS) entry which is preliminary data.</text>
</comment>
<dbReference type="Proteomes" id="UP000663866">
    <property type="component" value="Unassembled WGS sequence"/>
</dbReference>
<keyword evidence="11" id="KW-1185">Reference proteome</keyword>
<reference evidence="6" key="1">
    <citation type="submission" date="2021-02" db="EMBL/GenBank/DDBJ databases">
        <authorList>
            <person name="Nowell W R."/>
        </authorList>
    </citation>
    <scope>NUCLEOTIDE SEQUENCE</scope>
</reference>
<dbReference type="Gene3D" id="1.10.238.10">
    <property type="entry name" value="EF-hand"/>
    <property type="match status" value="1"/>
</dbReference>
<gene>
    <name evidence="7" type="ORF">GIL414_LOCUS19507</name>
    <name evidence="3" type="ORF">KQP761_LOCUS14595</name>
    <name evidence="4" type="ORF">MBJ925_LOCUS14111</name>
    <name evidence="10" type="ORF">OVN521_LOCUS33198</name>
    <name evidence="8" type="ORF">SMN809_LOCUS20769</name>
    <name evidence="9" type="ORF">UXM345_LOCUS32253</name>
    <name evidence="5" type="ORF">WKI299_LOCUS24633</name>
    <name evidence="6" type="ORF">XDN619_LOCUS32928</name>
</gene>
<evidence type="ECO:0000313" key="9">
    <source>
        <dbReference type="EMBL" id="CAF4279304.1"/>
    </source>
</evidence>
<sequence length="517" mass="59452">MGNEQQGGTSHHFITDASADEHQQQKRTGILLAKNGRLPISKQHSTIIKPSWQLARDASMDLLSRKATKLTSKQDPSSSLLVNQRNVIKKYTLQPSLAPGKPLPIYRVPRIPSDKEIAEITIAYQLLCEYCDGPCIGNYLRCRVCIKTYHSHCLFERGHLSDPAFSLPRLGKQDWSCPDCEDLTRLLNQEEINYLISAFEKMDRDKNGYIVLDDFLTFCSQGKMTDSFNLFTQNNQDLEKLHFTLMDSRRKGAVAWSDFALFFSCKMIATKNKTQLTTKLTKKELIYAKSLFFKDLRLKVDTENNAIITKDHFNRVFYDLISTTKKKYGDNFIDAVLHDCQNIDETIQKLTVVSWDEFLRQISVLLILNRSNYDLKNSRPRRASIPHNLTQATVISHINFTSNSADLKRNVIITPIVTTSPEFSFDESFRKHGKILEKLSQRNQQEEIRKKHLGASIDWSLVEDIGDEDNLELPKLKPNARDERQTISEPWAVVKAMEHLRTQPVLITTTRIQMLKV</sequence>
<evidence type="ECO:0000313" key="5">
    <source>
        <dbReference type="EMBL" id="CAF2122313.1"/>
    </source>
</evidence>
<evidence type="ECO:0000313" key="10">
    <source>
        <dbReference type="EMBL" id="CAF4361474.1"/>
    </source>
</evidence>
<evidence type="ECO:0000313" key="3">
    <source>
        <dbReference type="EMBL" id="CAF1500414.1"/>
    </source>
</evidence>
<dbReference type="AlphaFoldDB" id="A0A816ZPF0"/>
<dbReference type="EMBL" id="CAJNRE010006543">
    <property type="protein sequence ID" value="CAF2056461.1"/>
    <property type="molecule type" value="Genomic_DNA"/>
</dbReference>
<feature type="region of interest" description="Disordered" evidence="1">
    <location>
        <begin position="1"/>
        <end position="25"/>
    </location>
</feature>
<dbReference type="Proteomes" id="UP000676336">
    <property type="component" value="Unassembled WGS sequence"/>
</dbReference>
<evidence type="ECO:0000256" key="1">
    <source>
        <dbReference type="SAM" id="MobiDB-lite"/>
    </source>
</evidence>
<dbReference type="EMBL" id="CAJOBI010014136">
    <property type="protein sequence ID" value="CAF4175071.1"/>
    <property type="molecule type" value="Genomic_DNA"/>
</dbReference>
<accession>A0A816ZPF0</accession>
<dbReference type="InterPro" id="IPR002048">
    <property type="entry name" value="EF_hand_dom"/>
</dbReference>
<evidence type="ECO:0000313" key="11">
    <source>
        <dbReference type="Proteomes" id="UP000663866"/>
    </source>
</evidence>
<name>A0A816ZPF0_9BILA</name>
<dbReference type="InterPro" id="IPR011992">
    <property type="entry name" value="EF-hand-dom_pair"/>
</dbReference>
<proteinExistence type="predicted"/>
<dbReference type="EMBL" id="CAJNRF010010600">
    <property type="protein sequence ID" value="CAF2122313.1"/>
    <property type="molecule type" value="Genomic_DNA"/>
</dbReference>
<dbReference type="Proteomes" id="UP000663856">
    <property type="component" value="Unassembled WGS sequence"/>
</dbReference>
<dbReference type="Proteomes" id="UP000663842">
    <property type="component" value="Unassembled WGS sequence"/>
</dbReference>
<evidence type="ECO:0000313" key="4">
    <source>
        <dbReference type="EMBL" id="CAF2056461.1"/>
    </source>
</evidence>
<dbReference type="EMBL" id="CAJOBJ010009976">
    <property type="protein sequence ID" value="CAF4150674.1"/>
    <property type="molecule type" value="Genomic_DNA"/>
</dbReference>
<dbReference type="InterPro" id="IPR011011">
    <property type="entry name" value="Znf_FYVE_PHD"/>
</dbReference>
<dbReference type="EMBL" id="CAJNRG010016554">
    <property type="protein sequence ID" value="CAF2203838.1"/>
    <property type="molecule type" value="Genomic_DNA"/>
</dbReference>
<dbReference type="GO" id="GO:0005509">
    <property type="term" value="F:calcium ion binding"/>
    <property type="evidence" value="ECO:0007669"/>
    <property type="project" value="InterPro"/>
</dbReference>
<dbReference type="Proteomes" id="UP000663887">
    <property type="component" value="Unassembled WGS sequence"/>
</dbReference>
<protein>
    <recommendedName>
        <fullName evidence="2">EF-hand domain-containing protein</fullName>
    </recommendedName>
</protein>